<organism evidence="2 3">
    <name type="scientific">Amycolatopsis endophytica</name>
    <dbReference type="NCBI Taxonomy" id="860233"/>
    <lineage>
        <taxon>Bacteria</taxon>
        <taxon>Bacillati</taxon>
        <taxon>Actinomycetota</taxon>
        <taxon>Actinomycetes</taxon>
        <taxon>Pseudonocardiales</taxon>
        <taxon>Pseudonocardiaceae</taxon>
        <taxon>Amycolatopsis</taxon>
    </lineage>
</organism>
<dbReference type="GO" id="GO:0005737">
    <property type="term" value="C:cytoplasm"/>
    <property type="evidence" value="ECO:0007669"/>
    <property type="project" value="TreeGrafter"/>
</dbReference>
<sequence length="312" mass="33485">MAQVVLGSGPAGTALATELAGRGHEVRLANRSGEGPALPGVDRVAVDVLDRDRLAAVTGGADVVYHCVNVAYHQQVELMPRIQDAILDAAGGRLVVLDTLYPYGPTGGAVMTEETPWAATNRKGRMRAELDANYLEAHRSGRARVSLGRAADFFGPGVFNSSLGATAFPALLAGGEVIGIGDVDRLHSYSFIGDVAAGLATLGEHPDADGRVWHLPVAPAVTTRHIHELLAKITGQEPRVRVLTEARPFGPFDEVFMAEFAELFYQHTEDQVVDSRLFEQTFGVRHTPLETALETTVGWFRAALSRACRSPR</sequence>
<dbReference type="InterPro" id="IPR051783">
    <property type="entry name" value="NAD(P)-dependent_oxidoreduct"/>
</dbReference>
<dbReference type="Proteomes" id="UP000549616">
    <property type="component" value="Unassembled WGS sequence"/>
</dbReference>
<dbReference type="PANTHER" id="PTHR48079">
    <property type="entry name" value="PROTEIN YEEZ"/>
    <property type="match status" value="1"/>
</dbReference>
<protein>
    <submittedName>
        <fullName evidence="2">Nucleoside-diphosphate-sugar epimerase</fullName>
    </submittedName>
</protein>
<reference evidence="2 3" key="1">
    <citation type="submission" date="2020-07" db="EMBL/GenBank/DDBJ databases">
        <title>Sequencing the genomes of 1000 actinobacteria strains.</title>
        <authorList>
            <person name="Klenk H.-P."/>
        </authorList>
    </citation>
    <scope>NUCLEOTIDE SEQUENCE [LARGE SCALE GENOMIC DNA]</scope>
    <source>
        <strain evidence="2 3">DSM 104006</strain>
    </source>
</reference>
<gene>
    <name evidence="2" type="ORF">HNR02_005254</name>
</gene>
<evidence type="ECO:0000313" key="3">
    <source>
        <dbReference type="Proteomes" id="UP000549616"/>
    </source>
</evidence>
<dbReference type="PANTHER" id="PTHR48079:SF6">
    <property type="entry name" value="NAD(P)-BINDING DOMAIN-CONTAINING PROTEIN-RELATED"/>
    <property type="match status" value="1"/>
</dbReference>
<proteinExistence type="predicted"/>
<name>A0A853B9R8_9PSEU</name>
<feature type="domain" description="NAD-dependent epimerase/dehydratase" evidence="1">
    <location>
        <begin position="7"/>
        <end position="210"/>
    </location>
</feature>
<dbReference type="GO" id="GO:0004029">
    <property type="term" value="F:aldehyde dehydrogenase (NAD+) activity"/>
    <property type="evidence" value="ECO:0007669"/>
    <property type="project" value="TreeGrafter"/>
</dbReference>
<dbReference type="SUPFAM" id="SSF51735">
    <property type="entry name" value="NAD(P)-binding Rossmann-fold domains"/>
    <property type="match status" value="1"/>
</dbReference>
<accession>A0A853B9R8</accession>
<evidence type="ECO:0000313" key="2">
    <source>
        <dbReference type="EMBL" id="NYI91879.1"/>
    </source>
</evidence>
<comment type="caution">
    <text evidence="2">The sequence shown here is derived from an EMBL/GenBank/DDBJ whole genome shotgun (WGS) entry which is preliminary data.</text>
</comment>
<evidence type="ECO:0000259" key="1">
    <source>
        <dbReference type="Pfam" id="PF01370"/>
    </source>
</evidence>
<dbReference type="EMBL" id="JACCFK010000002">
    <property type="protein sequence ID" value="NYI91879.1"/>
    <property type="molecule type" value="Genomic_DNA"/>
</dbReference>
<dbReference type="AlphaFoldDB" id="A0A853B9R8"/>
<dbReference type="InterPro" id="IPR001509">
    <property type="entry name" value="Epimerase_deHydtase"/>
</dbReference>
<keyword evidence="3" id="KW-1185">Reference proteome</keyword>
<dbReference type="InterPro" id="IPR036291">
    <property type="entry name" value="NAD(P)-bd_dom_sf"/>
</dbReference>
<dbReference type="Pfam" id="PF01370">
    <property type="entry name" value="Epimerase"/>
    <property type="match status" value="1"/>
</dbReference>
<dbReference type="RefSeq" id="WP_179776199.1">
    <property type="nucleotide sequence ID" value="NZ_JACCFK010000002.1"/>
</dbReference>
<dbReference type="Gene3D" id="3.40.50.720">
    <property type="entry name" value="NAD(P)-binding Rossmann-like Domain"/>
    <property type="match status" value="1"/>
</dbReference>